<dbReference type="Proteomes" id="UP001145021">
    <property type="component" value="Unassembled WGS sequence"/>
</dbReference>
<proteinExistence type="predicted"/>
<gene>
    <name evidence="1" type="ORF">LPJ64_002606</name>
</gene>
<reference evidence="1" key="1">
    <citation type="submission" date="2022-07" db="EMBL/GenBank/DDBJ databases">
        <title>Phylogenomic reconstructions and comparative analyses of Kickxellomycotina fungi.</title>
        <authorList>
            <person name="Reynolds N.K."/>
            <person name="Stajich J.E."/>
            <person name="Barry K."/>
            <person name="Grigoriev I.V."/>
            <person name="Crous P."/>
            <person name="Smith M.E."/>
        </authorList>
    </citation>
    <scope>NUCLEOTIDE SEQUENCE</scope>
    <source>
        <strain evidence="1">NBRC 105413</strain>
    </source>
</reference>
<dbReference type="PANTHER" id="PTHR15633">
    <property type="entry name" value="NUCLEOLAR PROTEIN 11"/>
    <property type="match status" value="1"/>
</dbReference>
<keyword evidence="2" id="KW-1185">Reference proteome</keyword>
<dbReference type="AlphaFoldDB" id="A0A9W8CKT4"/>
<evidence type="ECO:0000313" key="1">
    <source>
        <dbReference type="EMBL" id="KAJ1645851.1"/>
    </source>
</evidence>
<dbReference type="GO" id="GO:0005730">
    <property type="term" value="C:nucleolus"/>
    <property type="evidence" value="ECO:0007669"/>
    <property type="project" value="TreeGrafter"/>
</dbReference>
<dbReference type="PANTHER" id="PTHR15633:SF2">
    <property type="entry name" value="NUCLEOLAR PROTEIN 11"/>
    <property type="match status" value="1"/>
</dbReference>
<protein>
    <submittedName>
        <fullName evidence="1">Uncharacterized protein</fullName>
    </submittedName>
</protein>
<organism evidence="1 2">
    <name type="scientific">Coemansia asiatica</name>
    <dbReference type="NCBI Taxonomy" id="1052880"/>
    <lineage>
        <taxon>Eukaryota</taxon>
        <taxon>Fungi</taxon>
        <taxon>Fungi incertae sedis</taxon>
        <taxon>Zoopagomycota</taxon>
        <taxon>Kickxellomycotina</taxon>
        <taxon>Kickxellomycetes</taxon>
        <taxon>Kickxellales</taxon>
        <taxon>Kickxellaceae</taxon>
        <taxon>Coemansia</taxon>
    </lineage>
</organism>
<comment type="caution">
    <text evidence="1">The sequence shown here is derived from an EMBL/GenBank/DDBJ whole genome shotgun (WGS) entry which is preliminary data.</text>
</comment>
<dbReference type="InterPro" id="IPR042859">
    <property type="entry name" value="NOL11"/>
</dbReference>
<dbReference type="EMBL" id="JANBOH010000086">
    <property type="protein sequence ID" value="KAJ1645851.1"/>
    <property type="molecule type" value="Genomic_DNA"/>
</dbReference>
<dbReference type="GO" id="GO:0030490">
    <property type="term" value="P:maturation of SSU-rRNA"/>
    <property type="evidence" value="ECO:0007669"/>
    <property type="project" value="InterPro"/>
</dbReference>
<dbReference type="GO" id="GO:0003723">
    <property type="term" value="F:RNA binding"/>
    <property type="evidence" value="ECO:0007669"/>
    <property type="project" value="TreeGrafter"/>
</dbReference>
<name>A0A9W8CKT4_9FUNG</name>
<accession>A0A9W8CKT4</accession>
<sequence>MSESAYIVNPEELAKFTATTTSAQFPTAISPIDPLCHFSAAETSQAESNKVLVTVQGEGVQIYSTTDNKCLRSWTFPPSVRFACPAKYLSKYNSEGKIADSFVYVVLDSGEGVNDTNKGAVVWRWTDKGMQSVGIEDRIAVTYSSPIFGLETGVTPTGHLLAVHSNGSLTLSAQELQSVCELKLPIAGGNPEVIWYQLMEVSQSMRAYLDSRQAAEWLANDFRLALIVTRAADEDISDAFAHHASLVVVDVNESTISDCGTTRINPKDLAAQPLAIAFDADTGLLAVLTETGSYIQFRLSMGSSALDDAILIERTKEVVLRGFVPCVSDASQRSFVVPNLLTHSQLSMVSLTEKYVAIAGTHSTVSHSSSGPYESVLTLWDLQYGCMHAEKRLPVAPEQHLSRGGSKSSPLPRLTYQIQVLSPRLNKQGIPSDQISLAITVAHTSDKHVAFDSNSSLEKASTGKKGKKAKGFAAPFVSWNIETYVASAYLPQVTLLASLRLQNNAKYFVDPVEQSVRANVVHSSNILLHEEQEQGLGVLRSGWEAIADGTVPRSSSTNSKTDLEEAFEAVNERREKTQQLENEVLLALANVSDAVDSDQYTLLFMDHIGVKDTPDAISDGSEPVWVSAHLMTTVMRRCFAEPLGVSRSSRLPLFAPRVIKFMLVNCGLCNLHAPAPGLLPHLLARVDSNKCKLLTEDAAWDLIGLSLRRCPDLPERHIVDVLRFQLNHYAQYIERMFVDDLSQTSDSMDDDGVDQAAADVMRVVGAIAGIAANSDALRFALSTLSLDQTACVLRLAIVWLREWTLMGANVEISASANVVAASNAALAQELFDDEEGNGNSQTIALDAMRKTIRSAQKPVPASFSGIPTIDASSTLFVAPPATPSQSAEPSVHINHLFTRKWAPQLVLPTQLLSAPALDRVVEFVSSVLDAHNSKIVLTSELHSLVSELKKATDAALSISEQLKHLRPGLLPFHSLWEEQQKERAAEELAQQKVELGLDEVVMLDGMTRSQAERKADIQPNAKIAQGAGSSGTYWERVQKLEKYRVEVIHWE</sequence>
<evidence type="ECO:0000313" key="2">
    <source>
        <dbReference type="Proteomes" id="UP001145021"/>
    </source>
</evidence>